<dbReference type="EMBL" id="CP048104">
    <property type="protein sequence ID" value="QKG84834.1"/>
    <property type="molecule type" value="Genomic_DNA"/>
</dbReference>
<dbReference type="InterPro" id="IPR029062">
    <property type="entry name" value="Class_I_gatase-like"/>
</dbReference>
<dbReference type="GO" id="GO:0006598">
    <property type="term" value="P:polyamine catabolic process"/>
    <property type="evidence" value="ECO:0007669"/>
    <property type="project" value="TreeGrafter"/>
</dbReference>
<dbReference type="Gene3D" id="3.40.50.880">
    <property type="match status" value="1"/>
</dbReference>
<dbReference type="AlphaFoldDB" id="A0A7D4CGA9"/>
<dbReference type="PANTHER" id="PTHR43235:SF1">
    <property type="entry name" value="GLUTAMINE AMIDOTRANSFERASE PB2B2.05-RELATED"/>
    <property type="match status" value="1"/>
</dbReference>
<dbReference type="InterPro" id="IPR044668">
    <property type="entry name" value="PuuD-like"/>
</dbReference>
<dbReference type="Proteomes" id="UP000503088">
    <property type="component" value="Chromosome"/>
</dbReference>
<dbReference type="GO" id="GO:0005829">
    <property type="term" value="C:cytosol"/>
    <property type="evidence" value="ECO:0007669"/>
    <property type="project" value="TreeGrafter"/>
</dbReference>
<proteinExistence type="predicted"/>
<keyword evidence="1" id="KW-0378">Hydrolase</keyword>
<evidence type="ECO:0000313" key="1">
    <source>
        <dbReference type="EMBL" id="QKG84834.1"/>
    </source>
</evidence>
<protein>
    <submittedName>
        <fullName evidence="1">Gamma-glutamyl-gamma-aminobutyrate hydrolase family protein</fullName>
    </submittedName>
</protein>
<dbReference type="RefSeq" id="WP_173222910.1">
    <property type="nucleotide sequence ID" value="NZ_CP048104.1"/>
</dbReference>
<dbReference type="Pfam" id="PF07722">
    <property type="entry name" value="Peptidase_C26"/>
    <property type="match status" value="1"/>
</dbReference>
<accession>A0A7D4CGA9</accession>
<dbReference type="InterPro" id="IPR011697">
    <property type="entry name" value="Peptidase_C26"/>
</dbReference>
<dbReference type="PANTHER" id="PTHR43235">
    <property type="entry name" value="GLUTAMINE AMIDOTRANSFERASE PB2B2.05-RELATED"/>
    <property type="match status" value="1"/>
</dbReference>
<gene>
    <name evidence="1" type="ORF">GXN76_10375</name>
</gene>
<evidence type="ECO:0000313" key="2">
    <source>
        <dbReference type="Proteomes" id="UP000503088"/>
    </source>
</evidence>
<keyword evidence="2" id="KW-1185">Reference proteome</keyword>
<reference evidence="1 2" key="1">
    <citation type="submission" date="2020-01" db="EMBL/GenBank/DDBJ databases">
        <authorList>
            <person name="Gulvik C.A."/>
            <person name="Batra D.G."/>
        </authorList>
    </citation>
    <scope>NUCLEOTIDE SEQUENCE [LARGE SCALE GENOMIC DNA]</scope>
    <source>
        <strain evidence="1 2">W9323</strain>
    </source>
</reference>
<dbReference type="KEGG" id="kpul:GXN76_10375"/>
<name>A0A7D4CGA9_9BACL</name>
<dbReference type="FunFam" id="3.40.50.880:FF:000030">
    <property type="entry name" value="Gamma-glutamyl-gamma-aminobutyrate hydrolase PuuD"/>
    <property type="match status" value="1"/>
</dbReference>
<dbReference type="CDD" id="cd01745">
    <property type="entry name" value="GATase1_2"/>
    <property type="match status" value="1"/>
</dbReference>
<sequence length="229" mass="25305">MRPLIGVSLIAENEKYMVNRDYAEAVFRAGGWPVLLPFITEEETIVELAGRLDGLLLTGGDDIDPGLFGEDPMPGLGQVEPERDQMELILSRVMMDSQKPILAICRGCQILNIAAGGDMYQDLEKQRKGIQHAQIAPRSHASHRVKVEPGTLFHRLVGGGEYRVNSFHHQAVRQLAPDFMVAATAPDGIIEAFESRNHPFILGVQWHPEGMKDKTSDKMFASFVAACQA</sequence>
<dbReference type="PROSITE" id="PS51273">
    <property type="entry name" value="GATASE_TYPE_1"/>
    <property type="match status" value="1"/>
</dbReference>
<dbReference type="SUPFAM" id="SSF52317">
    <property type="entry name" value="Class I glutamine amidotransferase-like"/>
    <property type="match status" value="1"/>
</dbReference>
<organism evidence="1 2">
    <name type="scientific">Kroppenstedtia pulmonis</name>
    <dbReference type="NCBI Taxonomy" id="1380685"/>
    <lineage>
        <taxon>Bacteria</taxon>
        <taxon>Bacillati</taxon>
        <taxon>Bacillota</taxon>
        <taxon>Bacilli</taxon>
        <taxon>Bacillales</taxon>
        <taxon>Thermoactinomycetaceae</taxon>
        <taxon>Kroppenstedtia</taxon>
    </lineage>
</organism>
<dbReference type="GO" id="GO:0033969">
    <property type="term" value="F:gamma-glutamyl-gamma-aminobutyrate hydrolase activity"/>
    <property type="evidence" value="ECO:0007669"/>
    <property type="project" value="TreeGrafter"/>
</dbReference>